<sequence>MRMRPVAVATSLILVVSGLAACTPRLRGELGVSVDPQGRVVGLIAVCPDAQLDHLTLTDVSQGGVPVTLRPAGDDRPDSVVLSDPGDAWTGDWPQQPTPGRDPRALTADHEYVLAGVLTGTGSGDGKLDGVSFVPEQVLADPQLRSGMVRTWRAGEIVSVDEFRRLDQC</sequence>
<organism evidence="1 2">
    <name type="scientific">Micromonospora palomenae</name>
    <dbReference type="NCBI Taxonomy" id="1461247"/>
    <lineage>
        <taxon>Bacteria</taxon>
        <taxon>Bacillati</taxon>
        <taxon>Actinomycetota</taxon>
        <taxon>Actinomycetes</taxon>
        <taxon>Micromonosporales</taxon>
        <taxon>Micromonosporaceae</taxon>
        <taxon>Micromonospora</taxon>
    </lineage>
</organism>
<keyword evidence="2" id="KW-1185">Reference proteome</keyword>
<dbReference type="EMBL" id="VIXA01000003">
    <property type="protein sequence ID" value="TWG13013.1"/>
    <property type="molecule type" value="Genomic_DNA"/>
</dbReference>
<proteinExistence type="predicted"/>
<dbReference type="AlphaFoldDB" id="A0A561VN36"/>
<evidence type="ECO:0000313" key="2">
    <source>
        <dbReference type="Proteomes" id="UP000319927"/>
    </source>
</evidence>
<protein>
    <submittedName>
        <fullName evidence="1">Uncharacterized protein</fullName>
    </submittedName>
</protein>
<dbReference type="Proteomes" id="UP000319927">
    <property type="component" value="Unassembled WGS sequence"/>
</dbReference>
<dbReference type="PROSITE" id="PS51257">
    <property type="entry name" value="PROKAR_LIPOPROTEIN"/>
    <property type="match status" value="1"/>
</dbReference>
<accession>A0A561VN36</accession>
<comment type="caution">
    <text evidence="1">The sequence shown here is derived from an EMBL/GenBank/DDBJ whole genome shotgun (WGS) entry which is preliminary data.</text>
</comment>
<name>A0A561VN36_9ACTN</name>
<gene>
    <name evidence="1" type="ORF">FHX75_1347</name>
</gene>
<reference evidence="1 2" key="1">
    <citation type="submission" date="2019-06" db="EMBL/GenBank/DDBJ databases">
        <title>Sequencing the genomes of 1000 actinobacteria strains.</title>
        <authorList>
            <person name="Klenk H.-P."/>
        </authorList>
    </citation>
    <scope>NUCLEOTIDE SEQUENCE [LARGE SCALE GENOMIC DNA]</scope>
    <source>
        <strain evidence="1 2">DSM 102131</strain>
    </source>
</reference>
<evidence type="ECO:0000313" key="1">
    <source>
        <dbReference type="EMBL" id="TWG13013.1"/>
    </source>
</evidence>